<keyword evidence="3" id="KW-0997">Cell inner membrane</keyword>
<keyword evidence="5 12" id="KW-1133">Transmembrane helix</keyword>
<comment type="function">
    <text evidence="12">Fluoride-specific ion channel. Important for reducing fluoride concentration in the cell, thus reducing its toxicity.</text>
</comment>
<organism evidence="13 14">
    <name type="scientific">SAR92 clade bacterium</name>
    <dbReference type="NCBI Taxonomy" id="2315479"/>
    <lineage>
        <taxon>Bacteria</taxon>
        <taxon>Pseudomonadati</taxon>
        <taxon>Pseudomonadota</taxon>
        <taxon>Gammaproteobacteria</taxon>
        <taxon>Cellvibrionales</taxon>
        <taxon>Porticoccaceae</taxon>
        <taxon>SAR92 clade</taxon>
    </lineage>
</organism>
<keyword evidence="8 12" id="KW-0472">Membrane</keyword>
<name>A0A520MDV7_9GAMM</name>
<reference evidence="13 14" key="1">
    <citation type="submission" date="2019-02" db="EMBL/GenBank/DDBJ databases">
        <title>Prokaryotic population dynamics and viral predation in marine succession experiment using metagenomics: the confinement effect.</title>
        <authorList>
            <person name="Haro-Moreno J.M."/>
            <person name="Rodriguez-Valera F."/>
            <person name="Lopez-Perez M."/>
        </authorList>
    </citation>
    <scope>NUCLEOTIDE SEQUENCE [LARGE SCALE GENOMIC DNA]</scope>
    <source>
        <strain evidence="13">MED-G170</strain>
    </source>
</reference>
<evidence type="ECO:0000256" key="4">
    <source>
        <dbReference type="ARBA" id="ARBA00022692"/>
    </source>
</evidence>
<sequence length="123" mass="13455">MHWFAVAMGGALGAMARYALSTWIFDVSSHKFPYATLTVNVIGSFVMGILFVIIVEKAALPTEMRSLLMIGFLGAFTTFSTFSLDALGLWQNGHVFLSLVYMLATVVLCLVAISSAIWLTRLL</sequence>
<dbReference type="InterPro" id="IPR003691">
    <property type="entry name" value="FluC"/>
</dbReference>
<comment type="caution">
    <text evidence="13">The sequence shown here is derived from an EMBL/GenBank/DDBJ whole genome shotgun (WGS) entry which is preliminary data.</text>
</comment>
<comment type="similarity">
    <text evidence="10 12">Belongs to the fluoride channel Fluc/FEX (TC 1.A.43) family.</text>
</comment>
<comment type="catalytic activity">
    <reaction evidence="11">
        <text>fluoride(in) = fluoride(out)</text>
        <dbReference type="Rhea" id="RHEA:76159"/>
        <dbReference type="ChEBI" id="CHEBI:17051"/>
    </reaction>
    <physiologicalReaction direction="left-to-right" evidence="11">
        <dbReference type="Rhea" id="RHEA:76160"/>
    </physiologicalReaction>
</comment>
<dbReference type="AlphaFoldDB" id="A0A520MDV7"/>
<comment type="activity regulation">
    <text evidence="12">Na(+) is not transported, but it plays an essential structural role and its presence is essential for fluoride channel function.</text>
</comment>
<evidence type="ECO:0000256" key="5">
    <source>
        <dbReference type="ARBA" id="ARBA00022989"/>
    </source>
</evidence>
<dbReference type="EMBL" id="SHBP01000012">
    <property type="protein sequence ID" value="RZO19400.1"/>
    <property type="molecule type" value="Genomic_DNA"/>
</dbReference>
<evidence type="ECO:0000256" key="10">
    <source>
        <dbReference type="ARBA" id="ARBA00035120"/>
    </source>
</evidence>
<dbReference type="GO" id="GO:0005886">
    <property type="term" value="C:plasma membrane"/>
    <property type="evidence" value="ECO:0007669"/>
    <property type="project" value="UniProtKB-SubCell"/>
</dbReference>
<evidence type="ECO:0000256" key="7">
    <source>
        <dbReference type="ARBA" id="ARBA00023065"/>
    </source>
</evidence>
<feature type="binding site" evidence="12">
    <location>
        <position position="74"/>
    </location>
    <ligand>
        <name>Na(+)</name>
        <dbReference type="ChEBI" id="CHEBI:29101"/>
        <note>structural</note>
    </ligand>
</feature>
<keyword evidence="12" id="KW-0479">Metal-binding</keyword>
<evidence type="ECO:0000256" key="1">
    <source>
        <dbReference type="ARBA" id="ARBA00004651"/>
    </source>
</evidence>
<accession>A0A520MDV7</accession>
<evidence type="ECO:0000256" key="2">
    <source>
        <dbReference type="ARBA" id="ARBA00022475"/>
    </source>
</evidence>
<evidence type="ECO:0000313" key="13">
    <source>
        <dbReference type="EMBL" id="RZO19400.1"/>
    </source>
</evidence>
<keyword evidence="6 12" id="KW-0915">Sodium</keyword>
<keyword evidence="12" id="KW-0813">Transport</keyword>
<gene>
    <name evidence="12 13" type="primary">crcB</name>
    <name evidence="12" type="synonym">fluC</name>
    <name evidence="13" type="ORF">EVB03_07995</name>
</gene>
<evidence type="ECO:0000256" key="9">
    <source>
        <dbReference type="ARBA" id="ARBA00023303"/>
    </source>
</evidence>
<protein>
    <recommendedName>
        <fullName evidence="12">Fluoride-specific ion channel FluC</fullName>
    </recommendedName>
</protein>
<evidence type="ECO:0000256" key="6">
    <source>
        <dbReference type="ARBA" id="ARBA00023053"/>
    </source>
</evidence>
<evidence type="ECO:0000256" key="12">
    <source>
        <dbReference type="HAMAP-Rule" id="MF_00454"/>
    </source>
</evidence>
<dbReference type="NCBIfam" id="TIGR00494">
    <property type="entry name" value="crcB"/>
    <property type="match status" value="1"/>
</dbReference>
<evidence type="ECO:0000256" key="3">
    <source>
        <dbReference type="ARBA" id="ARBA00022519"/>
    </source>
</evidence>
<dbReference type="Pfam" id="PF02537">
    <property type="entry name" value="CRCB"/>
    <property type="match status" value="1"/>
</dbReference>
<dbReference type="Proteomes" id="UP000315889">
    <property type="component" value="Unassembled WGS sequence"/>
</dbReference>
<keyword evidence="9 12" id="KW-0407">Ion channel</keyword>
<feature type="transmembrane region" description="Helical" evidence="12">
    <location>
        <begin position="67"/>
        <end position="90"/>
    </location>
</feature>
<dbReference type="HAMAP" id="MF_00454">
    <property type="entry name" value="FluC"/>
    <property type="match status" value="1"/>
</dbReference>
<evidence type="ECO:0000313" key="14">
    <source>
        <dbReference type="Proteomes" id="UP000315889"/>
    </source>
</evidence>
<dbReference type="GO" id="GO:0062054">
    <property type="term" value="F:fluoride channel activity"/>
    <property type="evidence" value="ECO:0007669"/>
    <property type="project" value="UniProtKB-UniRule"/>
</dbReference>
<proteinExistence type="inferred from homology"/>
<dbReference type="PANTHER" id="PTHR28259">
    <property type="entry name" value="FLUORIDE EXPORT PROTEIN 1-RELATED"/>
    <property type="match status" value="1"/>
</dbReference>
<evidence type="ECO:0000256" key="8">
    <source>
        <dbReference type="ARBA" id="ARBA00023136"/>
    </source>
</evidence>
<feature type="transmembrane region" description="Helical" evidence="12">
    <location>
        <begin position="96"/>
        <end position="119"/>
    </location>
</feature>
<keyword evidence="7 12" id="KW-0406">Ion transport</keyword>
<dbReference type="GO" id="GO:0140114">
    <property type="term" value="P:cellular detoxification of fluoride"/>
    <property type="evidence" value="ECO:0007669"/>
    <property type="project" value="UniProtKB-UniRule"/>
</dbReference>
<feature type="transmembrane region" description="Helical" evidence="12">
    <location>
        <begin position="32"/>
        <end position="55"/>
    </location>
</feature>
<feature type="binding site" evidence="12">
    <location>
        <position position="77"/>
    </location>
    <ligand>
        <name>Na(+)</name>
        <dbReference type="ChEBI" id="CHEBI:29101"/>
        <note>structural</note>
    </ligand>
</feature>
<comment type="subcellular location">
    <subcellularLocation>
        <location evidence="1 12">Cell membrane</location>
        <topology evidence="1 12">Multi-pass membrane protein</topology>
    </subcellularLocation>
</comment>
<dbReference type="GO" id="GO:0046872">
    <property type="term" value="F:metal ion binding"/>
    <property type="evidence" value="ECO:0007669"/>
    <property type="project" value="UniProtKB-KW"/>
</dbReference>
<evidence type="ECO:0000256" key="11">
    <source>
        <dbReference type="ARBA" id="ARBA00035585"/>
    </source>
</evidence>
<keyword evidence="2 12" id="KW-1003">Cell membrane</keyword>
<dbReference type="PANTHER" id="PTHR28259:SF1">
    <property type="entry name" value="FLUORIDE EXPORT PROTEIN 1-RELATED"/>
    <property type="match status" value="1"/>
</dbReference>
<keyword evidence="4 12" id="KW-0812">Transmembrane</keyword>